<feature type="compositionally biased region" description="Polar residues" evidence="1">
    <location>
        <begin position="275"/>
        <end position="287"/>
    </location>
</feature>
<feature type="region of interest" description="Disordered" evidence="1">
    <location>
        <begin position="413"/>
        <end position="495"/>
    </location>
</feature>
<dbReference type="PANTHER" id="PTHR35254">
    <property type="entry name" value="STIMULATED BY RETINOIC ACID GENE 8 PROTEIN HOMOLOG"/>
    <property type="match status" value="1"/>
</dbReference>
<feature type="region of interest" description="Disordered" evidence="1">
    <location>
        <begin position="317"/>
        <end position="348"/>
    </location>
</feature>
<dbReference type="GO" id="GO:0071300">
    <property type="term" value="P:cellular response to retinoic acid"/>
    <property type="evidence" value="ECO:0007669"/>
    <property type="project" value="InterPro"/>
</dbReference>
<dbReference type="InterPro" id="IPR033537">
    <property type="entry name" value="Stra8"/>
</dbReference>
<feature type="compositionally biased region" description="Polar residues" evidence="1">
    <location>
        <begin position="336"/>
        <end position="348"/>
    </location>
</feature>
<feature type="region of interest" description="Disordered" evidence="1">
    <location>
        <begin position="135"/>
        <end position="176"/>
    </location>
</feature>
<keyword evidence="4" id="KW-1185">Reference proteome</keyword>
<proteinExistence type="predicted"/>
<accession>A0AAD9P7B0</accession>
<dbReference type="GO" id="GO:0046983">
    <property type="term" value="F:protein dimerization activity"/>
    <property type="evidence" value="ECO:0007669"/>
    <property type="project" value="InterPro"/>
</dbReference>
<sequence length="799" mass="88549">MKRLSNGRRGSDLPMRVRRRQSDAKWRANVASCYETLKLIIPMNKRASKRQISKALILQETSKHINFLEHILETLLLERGHLAGEDDIESWAMERVRLVKNEFVETQKEKIAALNMERRYKRSRYKLMIADHLLPPGNHDTPSPSNTPCVSHRGKGKVPEQNWGAESEEEGKETNLEENPLGHLAQVVPEGQLPLQGNEAPGSYEASYRKNLEQQSHDPACSMSNDGDSNVVFNLQLVPDATTRESHVYKVTTRQREKTPAFGTMLGKRPVNLKLSASQRVPSAGNSRKQRESTDSHGVDTVVKHQVALSRAKRVLDMDGGGSGTRKKRAVRRTSTETSVQPDFTPVKSKQASTVTSFNHVKLPLSSWQLTPTSPGGPWMSQGGQMVPASPTVDFQCGDGDTQSLLCTEPMWLSSDEDGQGEDVDPCKMNEKTPVTSHSRRGKQSRKRKQIPSLEPDHDLGCGPRKAEVCPPSKEPPQRSNKHRKTESRRRPRCRRSLQLSFASTDCESMVGMLDHEGLPTQVPQLISALSLDDCNNPTDASDLRSPGVFSTSQIDTKDFDGYLMFYKQKLHQMEQSVGSADVHADEVGLSKAVYESWCDLTDDQRQTMITLAITESASRHSDDSRLSDDLMAVDIQPMCKLEKCPVDGEVDAGGKKAIELTSASDFWPLTYDTDLHESGHSDSVAMTNGKSPSPLLSAGSSHMDQDVPNMPFSALTSAYDDDDIPSQVCPTSDPSEPVTDTLTENDTDDDVASVKPLLVLTDKTVVSSLWCATDEPIESFEYIGQFSPLLGHKLELFQ</sequence>
<dbReference type="EMBL" id="JAODUO010000105">
    <property type="protein sequence ID" value="KAK2189485.1"/>
    <property type="molecule type" value="Genomic_DNA"/>
</dbReference>
<dbReference type="Proteomes" id="UP001209878">
    <property type="component" value="Unassembled WGS sequence"/>
</dbReference>
<feature type="compositionally biased region" description="Acidic residues" evidence="1">
    <location>
        <begin position="415"/>
        <end position="424"/>
    </location>
</feature>
<dbReference type="PANTHER" id="PTHR35254:SF1">
    <property type="entry name" value="STIMULATED BY RETINOIC ACID GENE 8 PROTEIN HOMOLOG"/>
    <property type="match status" value="1"/>
</dbReference>
<dbReference type="InterPro" id="IPR011598">
    <property type="entry name" value="bHLH_dom"/>
</dbReference>
<dbReference type="CDD" id="cd00083">
    <property type="entry name" value="bHLH_SF"/>
    <property type="match status" value="1"/>
</dbReference>
<dbReference type="AlphaFoldDB" id="A0AAD9P7B0"/>
<feature type="compositionally biased region" description="Polar residues" evidence="1">
    <location>
        <begin position="140"/>
        <end position="149"/>
    </location>
</feature>
<dbReference type="Pfam" id="PF00010">
    <property type="entry name" value="HLH"/>
    <property type="match status" value="1"/>
</dbReference>
<evidence type="ECO:0000313" key="4">
    <source>
        <dbReference type="Proteomes" id="UP001209878"/>
    </source>
</evidence>
<feature type="compositionally biased region" description="Basic and acidic residues" evidence="1">
    <location>
        <begin position="455"/>
        <end position="468"/>
    </location>
</feature>
<feature type="region of interest" description="Disordered" evidence="1">
    <location>
        <begin position="681"/>
        <end position="704"/>
    </location>
</feature>
<dbReference type="GO" id="GO:0051321">
    <property type="term" value="P:meiotic cell cycle"/>
    <property type="evidence" value="ECO:0007669"/>
    <property type="project" value="InterPro"/>
</dbReference>
<feature type="region of interest" description="Disordered" evidence="1">
    <location>
        <begin position="724"/>
        <end position="748"/>
    </location>
</feature>
<feature type="compositionally biased region" description="Basic and acidic residues" evidence="1">
    <location>
        <begin position="289"/>
        <end position="298"/>
    </location>
</feature>
<dbReference type="InterPro" id="IPR036638">
    <property type="entry name" value="HLH_DNA-bd_sf"/>
</dbReference>
<feature type="compositionally biased region" description="Basic residues" evidence="1">
    <location>
        <begin position="480"/>
        <end position="495"/>
    </location>
</feature>
<comment type="caution">
    <text evidence="3">The sequence shown here is derived from an EMBL/GenBank/DDBJ whole genome shotgun (WGS) entry which is preliminary data.</text>
</comment>
<evidence type="ECO:0000259" key="2">
    <source>
        <dbReference type="PROSITE" id="PS50888"/>
    </source>
</evidence>
<dbReference type="SUPFAM" id="SSF47459">
    <property type="entry name" value="HLH, helix-loop-helix DNA-binding domain"/>
    <property type="match status" value="1"/>
</dbReference>
<gene>
    <name evidence="3" type="ORF">NP493_105g01016</name>
</gene>
<evidence type="ECO:0000256" key="1">
    <source>
        <dbReference type="SAM" id="MobiDB-lite"/>
    </source>
</evidence>
<organism evidence="3 4">
    <name type="scientific">Ridgeia piscesae</name>
    <name type="common">Tubeworm</name>
    <dbReference type="NCBI Taxonomy" id="27915"/>
    <lineage>
        <taxon>Eukaryota</taxon>
        <taxon>Metazoa</taxon>
        <taxon>Spiralia</taxon>
        <taxon>Lophotrochozoa</taxon>
        <taxon>Annelida</taxon>
        <taxon>Polychaeta</taxon>
        <taxon>Sedentaria</taxon>
        <taxon>Canalipalpata</taxon>
        <taxon>Sabellida</taxon>
        <taxon>Siboglinidae</taxon>
        <taxon>Ridgeia</taxon>
    </lineage>
</organism>
<name>A0AAD9P7B0_RIDPI</name>
<feature type="domain" description="BHLH" evidence="2">
    <location>
        <begin position="14"/>
        <end position="68"/>
    </location>
</feature>
<protein>
    <recommendedName>
        <fullName evidence="2">BHLH domain-containing protein</fullName>
    </recommendedName>
</protein>
<reference evidence="3" key="1">
    <citation type="journal article" date="2023" name="Mol. Biol. Evol.">
        <title>Third-Generation Sequencing Reveals the Adaptive Role of the Epigenome in Three Deep-Sea Polychaetes.</title>
        <authorList>
            <person name="Perez M."/>
            <person name="Aroh O."/>
            <person name="Sun Y."/>
            <person name="Lan Y."/>
            <person name="Juniper S.K."/>
            <person name="Young C.R."/>
            <person name="Angers B."/>
            <person name="Qian P.Y."/>
        </authorList>
    </citation>
    <scope>NUCLEOTIDE SEQUENCE</scope>
    <source>
        <strain evidence="3">R07B-5</strain>
    </source>
</reference>
<dbReference type="PROSITE" id="PS50888">
    <property type="entry name" value="BHLH"/>
    <property type="match status" value="1"/>
</dbReference>
<feature type="compositionally biased region" description="Basic residues" evidence="1">
    <location>
        <begin position="438"/>
        <end position="450"/>
    </location>
</feature>
<feature type="region of interest" description="Disordered" evidence="1">
    <location>
        <begin position="274"/>
        <end position="299"/>
    </location>
</feature>
<evidence type="ECO:0000313" key="3">
    <source>
        <dbReference type="EMBL" id="KAK2189485.1"/>
    </source>
</evidence>